<dbReference type="PANTHER" id="PTHR28142:SF1">
    <property type="entry name" value="MITOCHONDRIAL INNER MEMBRANE I-AAA PROTEASE SUPERCOMPLEX SUBUNIT MGR3-RELATED"/>
    <property type="match status" value="1"/>
</dbReference>
<keyword evidence="3" id="KW-1185">Reference proteome</keyword>
<organism evidence="2 3">
    <name type="scientific">Amanita muscaria (strain Koide BX008)</name>
    <dbReference type="NCBI Taxonomy" id="946122"/>
    <lineage>
        <taxon>Eukaryota</taxon>
        <taxon>Fungi</taxon>
        <taxon>Dikarya</taxon>
        <taxon>Basidiomycota</taxon>
        <taxon>Agaricomycotina</taxon>
        <taxon>Agaricomycetes</taxon>
        <taxon>Agaricomycetidae</taxon>
        <taxon>Agaricales</taxon>
        <taxon>Pluteineae</taxon>
        <taxon>Amanitaceae</taxon>
        <taxon>Amanita</taxon>
    </lineage>
</organism>
<name>A0A0C2WSX2_AMAMK</name>
<evidence type="ECO:0000256" key="1">
    <source>
        <dbReference type="SAM" id="Phobius"/>
    </source>
</evidence>
<dbReference type="EMBL" id="KN818315">
    <property type="protein sequence ID" value="KIL59443.1"/>
    <property type="molecule type" value="Genomic_DNA"/>
</dbReference>
<dbReference type="InterPro" id="IPR040201">
    <property type="entry name" value="Mrg3-like"/>
</dbReference>
<dbReference type="Proteomes" id="UP000054549">
    <property type="component" value="Unassembled WGS sequence"/>
</dbReference>
<reference evidence="2 3" key="1">
    <citation type="submission" date="2014-04" db="EMBL/GenBank/DDBJ databases">
        <title>Evolutionary Origins and Diversification of the Mycorrhizal Mutualists.</title>
        <authorList>
            <consortium name="DOE Joint Genome Institute"/>
            <consortium name="Mycorrhizal Genomics Consortium"/>
            <person name="Kohler A."/>
            <person name="Kuo A."/>
            <person name="Nagy L.G."/>
            <person name="Floudas D."/>
            <person name="Copeland A."/>
            <person name="Barry K.W."/>
            <person name="Cichocki N."/>
            <person name="Veneault-Fourrey C."/>
            <person name="LaButti K."/>
            <person name="Lindquist E.A."/>
            <person name="Lipzen A."/>
            <person name="Lundell T."/>
            <person name="Morin E."/>
            <person name="Murat C."/>
            <person name="Riley R."/>
            <person name="Ohm R."/>
            <person name="Sun H."/>
            <person name="Tunlid A."/>
            <person name="Henrissat B."/>
            <person name="Grigoriev I.V."/>
            <person name="Hibbett D.S."/>
            <person name="Martin F."/>
        </authorList>
    </citation>
    <scope>NUCLEOTIDE SEQUENCE [LARGE SCALE GENOMIC DNA]</scope>
    <source>
        <strain evidence="2 3">Koide BX008</strain>
    </source>
</reference>
<protein>
    <submittedName>
        <fullName evidence="2">Uncharacterized protein</fullName>
    </submittedName>
</protein>
<dbReference type="OrthoDB" id="10050400at2759"/>
<dbReference type="InParanoid" id="A0A0C2WSX2"/>
<evidence type="ECO:0000313" key="3">
    <source>
        <dbReference type="Proteomes" id="UP000054549"/>
    </source>
</evidence>
<dbReference type="InterPro" id="IPR011990">
    <property type="entry name" value="TPR-like_helical_dom_sf"/>
</dbReference>
<proteinExistence type="predicted"/>
<keyword evidence="1" id="KW-0472">Membrane</keyword>
<gene>
    <name evidence="2" type="ORF">M378DRAFT_131479</name>
</gene>
<keyword evidence="1" id="KW-0812">Transmembrane</keyword>
<evidence type="ECO:0000313" key="2">
    <source>
        <dbReference type="EMBL" id="KIL59443.1"/>
    </source>
</evidence>
<feature type="transmembrane region" description="Helical" evidence="1">
    <location>
        <begin position="49"/>
        <end position="67"/>
    </location>
</feature>
<accession>A0A0C2WSX2</accession>
<dbReference type="HOGENOM" id="CLU_024205_0_0_1"/>
<sequence>MLRSYLRQCRQPLVPRHARLQSFRRTIISNANHASSELREIPIRNEYRTLFTVLVAFGVASLGYGIYEMYRRMTIWPSALRQDLRDALRRKSKNDFEASEAFFRRALANARSLSTSELSPQPYLKTTGIAIALGSMLESTGHSDKAYDVYAGALSHIQEAGEKTSLSNEEHLRGIKLACKLAEMSNALGRNNEEEKWLTWAIQVILKSMLPNKSAAVHHTDVSQNVRGDDHTLSLPTWVSNTDLAAPFEALGSLYARTNRNEYALPVLLQATSILIPPSPQTSSSADRCRGAQIMSTISEIIMRVKPTEEGLYQAEAWSRKALDIAEGTRDKMQKKGGKWHALLDKSAHTDETCEVALAVSLFNIGILREMAGDKNEAKKYLILSSKQSKKIRLDEGVVAAEDALQKL</sequence>
<dbReference type="Gene3D" id="1.25.40.10">
    <property type="entry name" value="Tetratricopeptide repeat domain"/>
    <property type="match status" value="1"/>
</dbReference>
<dbReference type="STRING" id="946122.A0A0C2WSX2"/>
<dbReference type="AlphaFoldDB" id="A0A0C2WSX2"/>
<keyword evidence="1" id="KW-1133">Transmembrane helix</keyword>
<dbReference type="PANTHER" id="PTHR28142">
    <property type="entry name" value="MITOCHONDRIAL INNER MEMBRANE I-AAA PROTEASE SUPERCOMPLEX SUBUNIT MGR3-RELATED"/>
    <property type="match status" value="1"/>
</dbReference>